<name>A0ACB7Z364_9ERIC</name>
<gene>
    <name evidence="1" type="ORF">Vadar_002743</name>
</gene>
<sequence length="87" mass="10083">MGDGLTFALSLADRRFAVHKADFSEWVRRIRKRAFLWARKRLEKTPAIAIKAGVRGGLELIWASSYACNVWYPLKYRSPNIKVWLMG</sequence>
<keyword evidence="2" id="KW-1185">Reference proteome</keyword>
<proteinExistence type="predicted"/>
<evidence type="ECO:0000313" key="2">
    <source>
        <dbReference type="Proteomes" id="UP000828048"/>
    </source>
</evidence>
<comment type="caution">
    <text evidence="1">The sequence shown here is derived from an EMBL/GenBank/DDBJ whole genome shotgun (WGS) entry which is preliminary data.</text>
</comment>
<dbReference type="Proteomes" id="UP000828048">
    <property type="component" value="Chromosome 4"/>
</dbReference>
<dbReference type="EMBL" id="CM037154">
    <property type="protein sequence ID" value="KAH7859572.1"/>
    <property type="molecule type" value="Genomic_DNA"/>
</dbReference>
<reference evidence="1 2" key="1">
    <citation type="journal article" date="2021" name="Hortic Res">
        <title>High-quality reference genome and annotation aids understanding of berry development for evergreen blueberry (Vaccinium darrowii).</title>
        <authorList>
            <person name="Yu J."/>
            <person name="Hulse-Kemp A.M."/>
            <person name="Babiker E."/>
            <person name="Staton M."/>
        </authorList>
    </citation>
    <scope>NUCLEOTIDE SEQUENCE [LARGE SCALE GENOMIC DNA]</scope>
    <source>
        <strain evidence="2">cv. NJ 8807/NJ 8810</strain>
        <tissue evidence="1">Young leaf</tissue>
    </source>
</reference>
<evidence type="ECO:0000313" key="1">
    <source>
        <dbReference type="EMBL" id="KAH7859572.1"/>
    </source>
</evidence>
<organism evidence="1 2">
    <name type="scientific">Vaccinium darrowii</name>
    <dbReference type="NCBI Taxonomy" id="229202"/>
    <lineage>
        <taxon>Eukaryota</taxon>
        <taxon>Viridiplantae</taxon>
        <taxon>Streptophyta</taxon>
        <taxon>Embryophyta</taxon>
        <taxon>Tracheophyta</taxon>
        <taxon>Spermatophyta</taxon>
        <taxon>Magnoliopsida</taxon>
        <taxon>eudicotyledons</taxon>
        <taxon>Gunneridae</taxon>
        <taxon>Pentapetalae</taxon>
        <taxon>asterids</taxon>
        <taxon>Ericales</taxon>
        <taxon>Ericaceae</taxon>
        <taxon>Vaccinioideae</taxon>
        <taxon>Vaccinieae</taxon>
        <taxon>Vaccinium</taxon>
    </lineage>
</organism>
<accession>A0ACB7Z364</accession>
<protein>
    <submittedName>
        <fullName evidence="1">Uncharacterized protein</fullName>
    </submittedName>
</protein>